<evidence type="ECO:0000256" key="1">
    <source>
        <dbReference type="SAM" id="MobiDB-lite"/>
    </source>
</evidence>
<evidence type="ECO:0000313" key="3">
    <source>
        <dbReference type="Proteomes" id="UP001189429"/>
    </source>
</evidence>
<gene>
    <name evidence="2" type="ORF">PCOR1329_LOCUS44253</name>
</gene>
<dbReference type="EMBL" id="CAUYUJ010015317">
    <property type="protein sequence ID" value="CAK0852495.1"/>
    <property type="molecule type" value="Genomic_DNA"/>
</dbReference>
<feature type="region of interest" description="Disordered" evidence="1">
    <location>
        <begin position="324"/>
        <end position="434"/>
    </location>
</feature>
<dbReference type="Proteomes" id="UP001189429">
    <property type="component" value="Unassembled WGS sequence"/>
</dbReference>
<evidence type="ECO:0000313" key="2">
    <source>
        <dbReference type="EMBL" id="CAK0852495.1"/>
    </source>
</evidence>
<keyword evidence="3" id="KW-1185">Reference proteome</keyword>
<feature type="non-terminal residue" evidence="2">
    <location>
        <position position="1"/>
    </location>
</feature>
<accession>A0ABN9U148</accession>
<reference evidence="2" key="1">
    <citation type="submission" date="2023-10" db="EMBL/GenBank/DDBJ databases">
        <authorList>
            <person name="Chen Y."/>
            <person name="Shah S."/>
            <person name="Dougan E. K."/>
            <person name="Thang M."/>
            <person name="Chan C."/>
        </authorList>
    </citation>
    <scope>NUCLEOTIDE SEQUENCE [LARGE SCALE GENOMIC DNA]</scope>
</reference>
<feature type="compositionally biased region" description="Basic residues" evidence="1">
    <location>
        <begin position="324"/>
        <end position="335"/>
    </location>
</feature>
<feature type="region of interest" description="Disordered" evidence="1">
    <location>
        <begin position="102"/>
        <end position="190"/>
    </location>
</feature>
<organism evidence="2 3">
    <name type="scientific">Prorocentrum cordatum</name>
    <dbReference type="NCBI Taxonomy" id="2364126"/>
    <lineage>
        <taxon>Eukaryota</taxon>
        <taxon>Sar</taxon>
        <taxon>Alveolata</taxon>
        <taxon>Dinophyceae</taxon>
        <taxon>Prorocentrales</taxon>
        <taxon>Prorocentraceae</taxon>
        <taxon>Prorocentrum</taxon>
    </lineage>
</organism>
<comment type="caution">
    <text evidence="2">The sequence shown here is derived from an EMBL/GenBank/DDBJ whole genome shotgun (WGS) entry which is preliminary data.</text>
</comment>
<name>A0ABN9U148_9DINO</name>
<proteinExistence type="predicted"/>
<protein>
    <submittedName>
        <fullName evidence="2">Uncharacterized protein</fullName>
    </submittedName>
</protein>
<feature type="compositionally biased region" description="Basic and acidic residues" evidence="1">
    <location>
        <begin position="336"/>
        <end position="355"/>
    </location>
</feature>
<feature type="compositionally biased region" description="Low complexity" evidence="1">
    <location>
        <begin position="410"/>
        <end position="425"/>
    </location>
</feature>
<sequence length="434" mass="46798">ADPFVARPSLRITLQRIAGPQRAEERHRLLRERLITLLGVLDTPGDRGARGCAREDLVASLEESYSEVHLAFLTESRRALAFASGVGPPELTHRPELLEEGDHEGAPRAALGPEVVPVQRRAEGGPNPAREAEEPPPEEPPPAPAGLGSATVVPGPAGPAQGEAQDESGESGGSARGAYEEDPDEDPYDWVASWIPEGMAADWARTPMLPTGGYTIRAPIPTSWVELWKPEVLQEIGHFPPELAAWLDSTIRVGGGEWIQFDGCPRSLDAHRALPLRLEEGGTETVYYHPKHMLLFFVEAREVYRLMHLVQGPVPQHLRAHRIRARSRLRTHPLRRGGEAGARGRDGGADQKGEADPVGAASPAQGAAEDGPRLEGPAESPEPPEGAQSRHPHFQLPEEGPPEPEPAPPAEEQGPQEAEPAAPAEEQPRPSKSP</sequence>